<dbReference type="InterPro" id="IPR044520">
    <property type="entry name" value="ARF_GAP_AGD5/15"/>
</dbReference>
<dbReference type="Proteomes" id="UP001457282">
    <property type="component" value="Unassembled WGS sequence"/>
</dbReference>
<sequence length="141" mass="15738">MLSRGASRSKMMSFRRKVDLGIASVVAGVTTYCLYKVGMDFYDLMKPSAISQTFSVKPQTHVKNDIINLFEKSSMVSPFSMHQEQQQVLVDPIHGNGYHARPIGHAVSYSTPSVYTTRPVAPINGRDFDFSSLTQGLFTKR</sequence>
<name>A0AAW1XRL7_RUBAR</name>
<comment type="caution">
    <text evidence="1">The sequence shown here is derived from an EMBL/GenBank/DDBJ whole genome shotgun (WGS) entry which is preliminary data.</text>
</comment>
<evidence type="ECO:0000313" key="1">
    <source>
        <dbReference type="EMBL" id="KAK9938683.1"/>
    </source>
</evidence>
<protein>
    <submittedName>
        <fullName evidence="1">Uncharacterized protein</fullName>
    </submittedName>
</protein>
<dbReference type="AlphaFoldDB" id="A0AAW1XRL7"/>
<keyword evidence="2" id="KW-1185">Reference proteome</keyword>
<gene>
    <name evidence="1" type="ORF">M0R45_015406</name>
</gene>
<dbReference type="GO" id="GO:0005096">
    <property type="term" value="F:GTPase activator activity"/>
    <property type="evidence" value="ECO:0007669"/>
    <property type="project" value="InterPro"/>
</dbReference>
<dbReference type="PANTHER" id="PTHR46419:SF2">
    <property type="entry name" value="ADP-RIBOSYLATION FACTOR GTPASE-ACTIVATING PROTEIN AGD5"/>
    <property type="match status" value="1"/>
</dbReference>
<proteinExistence type="predicted"/>
<accession>A0AAW1XRL7</accession>
<dbReference type="EMBL" id="JBEDUW010000003">
    <property type="protein sequence ID" value="KAK9938683.1"/>
    <property type="molecule type" value="Genomic_DNA"/>
</dbReference>
<evidence type="ECO:0000313" key="2">
    <source>
        <dbReference type="Proteomes" id="UP001457282"/>
    </source>
</evidence>
<organism evidence="1 2">
    <name type="scientific">Rubus argutus</name>
    <name type="common">Southern blackberry</name>
    <dbReference type="NCBI Taxonomy" id="59490"/>
    <lineage>
        <taxon>Eukaryota</taxon>
        <taxon>Viridiplantae</taxon>
        <taxon>Streptophyta</taxon>
        <taxon>Embryophyta</taxon>
        <taxon>Tracheophyta</taxon>
        <taxon>Spermatophyta</taxon>
        <taxon>Magnoliopsida</taxon>
        <taxon>eudicotyledons</taxon>
        <taxon>Gunneridae</taxon>
        <taxon>Pentapetalae</taxon>
        <taxon>rosids</taxon>
        <taxon>fabids</taxon>
        <taxon>Rosales</taxon>
        <taxon>Rosaceae</taxon>
        <taxon>Rosoideae</taxon>
        <taxon>Rosoideae incertae sedis</taxon>
        <taxon>Rubus</taxon>
    </lineage>
</organism>
<reference evidence="1 2" key="1">
    <citation type="journal article" date="2023" name="G3 (Bethesda)">
        <title>A chromosome-length genome assembly and annotation of blackberry (Rubus argutus, cv. 'Hillquist').</title>
        <authorList>
            <person name="Bruna T."/>
            <person name="Aryal R."/>
            <person name="Dudchenko O."/>
            <person name="Sargent D.J."/>
            <person name="Mead D."/>
            <person name="Buti M."/>
            <person name="Cavallini A."/>
            <person name="Hytonen T."/>
            <person name="Andres J."/>
            <person name="Pham M."/>
            <person name="Weisz D."/>
            <person name="Mascagni F."/>
            <person name="Usai G."/>
            <person name="Natali L."/>
            <person name="Bassil N."/>
            <person name="Fernandez G.E."/>
            <person name="Lomsadze A."/>
            <person name="Armour M."/>
            <person name="Olukolu B."/>
            <person name="Poorten T."/>
            <person name="Britton C."/>
            <person name="Davik J."/>
            <person name="Ashrafi H."/>
            <person name="Aiden E.L."/>
            <person name="Borodovsky M."/>
            <person name="Worthington M."/>
        </authorList>
    </citation>
    <scope>NUCLEOTIDE SEQUENCE [LARGE SCALE GENOMIC DNA]</scope>
    <source>
        <strain evidence="1">PI 553951</strain>
    </source>
</reference>
<dbReference type="PANTHER" id="PTHR46419">
    <property type="entry name" value="ADP-RIBOSYLATION FACTOR GTPASE-ACTIVATING PROTEIN AGD5"/>
    <property type="match status" value="1"/>
</dbReference>